<protein>
    <submittedName>
        <fullName evidence="1">Uncharacterized protein</fullName>
    </submittedName>
</protein>
<accession>A0A2U9BZ75</accession>
<evidence type="ECO:0000313" key="2">
    <source>
        <dbReference type="Proteomes" id="UP000246464"/>
    </source>
</evidence>
<sequence length="77" mass="8451">MAAAAAGDDASPSNRPCLGSLFETSQAREDSPRFKRLLCLPRSDHVTAYEDSPSNLRARGGTYRKYSAQCVEMKKVL</sequence>
<name>A0A2U9BZ75_SCOMX</name>
<evidence type="ECO:0000313" key="1">
    <source>
        <dbReference type="EMBL" id="AWP09627.1"/>
    </source>
</evidence>
<keyword evidence="2" id="KW-1185">Reference proteome</keyword>
<reference evidence="1 2" key="1">
    <citation type="submission" date="2017-12" db="EMBL/GenBank/DDBJ databases">
        <title>Integrating genomic resources of turbot (Scophthalmus maximus) in depth evaluation of genetic and physical mapping variation across individuals.</title>
        <authorList>
            <person name="Martinez P."/>
        </authorList>
    </citation>
    <scope>NUCLEOTIDE SEQUENCE [LARGE SCALE GENOMIC DNA]</scope>
</reference>
<proteinExistence type="predicted"/>
<gene>
    <name evidence="1" type="ORF">SMAX5B_014556</name>
</gene>
<dbReference type="EMBL" id="CP026253">
    <property type="protein sequence ID" value="AWP09627.1"/>
    <property type="molecule type" value="Genomic_DNA"/>
</dbReference>
<dbReference type="Proteomes" id="UP000246464">
    <property type="component" value="Chromosome 11"/>
</dbReference>
<dbReference type="AlphaFoldDB" id="A0A2U9BZ75"/>
<organism evidence="1 2">
    <name type="scientific">Scophthalmus maximus</name>
    <name type="common">Turbot</name>
    <name type="synonym">Psetta maxima</name>
    <dbReference type="NCBI Taxonomy" id="52904"/>
    <lineage>
        <taxon>Eukaryota</taxon>
        <taxon>Metazoa</taxon>
        <taxon>Chordata</taxon>
        <taxon>Craniata</taxon>
        <taxon>Vertebrata</taxon>
        <taxon>Euteleostomi</taxon>
        <taxon>Actinopterygii</taxon>
        <taxon>Neopterygii</taxon>
        <taxon>Teleostei</taxon>
        <taxon>Neoteleostei</taxon>
        <taxon>Acanthomorphata</taxon>
        <taxon>Carangaria</taxon>
        <taxon>Pleuronectiformes</taxon>
        <taxon>Pleuronectoidei</taxon>
        <taxon>Scophthalmidae</taxon>
        <taxon>Scophthalmus</taxon>
    </lineage>
</organism>